<dbReference type="PANTHER" id="PTHR43540">
    <property type="entry name" value="PEROXYUREIDOACRYLATE/UREIDOACRYLATE AMIDOHYDROLASE-RELATED"/>
    <property type="match status" value="1"/>
</dbReference>
<dbReference type="InterPro" id="IPR000868">
    <property type="entry name" value="Isochorismatase-like_dom"/>
</dbReference>
<sequence length="200" mass="22253">MKEEEMKTLNLNKTALVIIDLQKGIAGREGFAPYSAQDVLAKNKELVTSLKNTEALIVFVHVKNYGEEALKPKTDNPPLAHGKIPADFSDFVMPEAYDKDYDNVIHVAKHNWGAFYGTDLDVQLRRRGIEEIVLSGIATTIGCDTTAREAFQHGYQVIAVEDAMTDFNGSLHKGIVDGIFTRLGRVRSTQEVVKMIEESK</sequence>
<evidence type="ECO:0000259" key="3">
    <source>
        <dbReference type="Pfam" id="PF00857"/>
    </source>
</evidence>
<evidence type="ECO:0000256" key="2">
    <source>
        <dbReference type="ARBA" id="ARBA00022801"/>
    </source>
</evidence>
<name>A0A084AEP0_LACLC</name>
<accession>A0A084AEP0</accession>
<evidence type="ECO:0000313" key="4">
    <source>
        <dbReference type="EMBL" id="KEY63769.1"/>
    </source>
</evidence>
<dbReference type="InterPro" id="IPR036380">
    <property type="entry name" value="Isochorismatase-like_sf"/>
</dbReference>
<dbReference type="Proteomes" id="UP000028401">
    <property type="component" value="Unassembled WGS sequence"/>
</dbReference>
<comment type="caution">
    <text evidence="4">The sequence shown here is derived from an EMBL/GenBank/DDBJ whole genome shotgun (WGS) entry which is preliminary data.</text>
</comment>
<dbReference type="GO" id="GO:0016787">
    <property type="term" value="F:hydrolase activity"/>
    <property type="evidence" value="ECO:0007669"/>
    <property type="project" value="UniProtKB-KW"/>
</dbReference>
<dbReference type="AlphaFoldDB" id="A0A084AEP0"/>
<dbReference type="PATRIC" id="fig|1415168.3.peg.99"/>
<proteinExistence type="inferred from homology"/>
<keyword evidence="2" id="KW-0378">Hydrolase</keyword>
<dbReference type="Pfam" id="PF00857">
    <property type="entry name" value="Isochorismatase"/>
    <property type="match status" value="1"/>
</dbReference>
<evidence type="ECO:0000313" key="5">
    <source>
        <dbReference type="Proteomes" id="UP000028401"/>
    </source>
</evidence>
<gene>
    <name evidence="4" type="ORF">U725_00091</name>
</gene>
<feature type="domain" description="Isochorismatase-like" evidence="3">
    <location>
        <begin position="14"/>
        <end position="191"/>
    </location>
</feature>
<evidence type="ECO:0000256" key="1">
    <source>
        <dbReference type="ARBA" id="ARBA00006336"/>
    </source>
</evidence>
<dbReference type="InterPro" id="IPR050272">
    <property type="entry name" value="Isochorismatase-like_hydrls"/>
</dbReference>
<dbReference type="EMBL" id="AZSI01000002">
    <property type="protein sequence ID" value="KEY63769.1"/>
    <property type="molecule type" value="Genomic_DNA"/>
</dbReference>
<dbReference type="CDD" id="cd00431">
    <property type="entry name" value="cysteine_hydrolases"/>
    <property type="match status" value="1"/>
</dbReference>
<comment type="similarity">
    <text evidence="1">Belongs to the isochorismatase family.</text>
</comment>
<reference evidence="4 5" key="1">
    <citation type="submission" date="2014-06" db="EMBL/GenBank/DDBJ databases">
        <title>Draft genome sequence of the putrescine producing strain Lactococcus lactis subsp cremoris GE214.</title>
        <authorList>
            <person name="Ladero V."/>
            <person name="Linares D.M."/>
            <person name="del Rio B."/>
            <person name="Mayo B."/>
            <person name="Martin M.C."/>
            <person name="Fernandez M."/>
            <person name="Alvarez M.A."/>
        </authorList>
    </citation>
    <scope>NUCLEOTIDE SEQUENCE [LARGE SCALE GENOMIC DNA]</scope>
    <source>
        <strain evidence="4 5">GE214</strain>
    </source>
</reference>
<dbReference type="Gene3D" id="3.40.50.850">
    <property type="entry name" value="Isochorismatase-like"/>
    <property type="match status" value="1"/>
</dbReference>
<organism evidence="4 5">
    <name type="scientific">Lactococcus cremoris subsp. cremoris GE214</name>
    <dbReference type="NCBI Taxonomy" id="1415168"/>
    <lineage>
        <taxon>Bacteria</taxon>
        <taxon>Bacillati</taxon>
        <taxon>Bacillota</taxon>
        <taxon>Bacilli</taxon>
        <taxon>Lactobacillales</taxon>
        <taxon>Streptococcaceae</taxon>
        <taxon>Lactococcus</taxon>
        <taxon>Lactococcus cremoris subsp. cremoris</taxon>
    </lineage>
</organism>
<dbReference type="SUPFAM" id="SSF52499">
    <property type="entry name" value="Isochorismatase-like hydrolases"/>
    <property type="match status" value="1"/>
</dbReference>
<protein>
    <submittedName>
        <fullName evidence="4">Putative amidase</fullName>
    </submittedName>
</protein>
<dbReference type="PANTHER" id="PTHR43540:SF7">
    <property type="entry name" value="ISOCHORISMATASE FAMILY PROTEIN YECD"/>
    <property type="match status" value="1"/>
</dbReference>